<dbReference type="Pfam" id="PF00582">
    <property type="entry name" value="Usp"/>
    <property type="match status" value="1"/>
</dbReference>
<dbReference type="AlphaFoldDB" id="A0A328FFR7"/>
<dbReference type="InterPro" id="IPR014729">
    <property type="entry name" value="Rossmann-like_a/b/a_fold"/>
</dbReference>
<dbReference type="OrthoDB" id="5420527at2"/>
<gene>
    <name evidence="4" type="ORF">DO021_05295</name>
    <name evidence="3" type="ORF">EYB58_07680</name>
</gene>
<accession>A0A328FFR7</accession>
<evidence type="ECO:0000256" key="1">
    <source>
        <dbReference type="ARBA" id="ARBA00008791"/>
    </source>
</evidence>
<dbReference type="EMBL" id="CP036313">
    <property type="protein sequence ID" value="QBH12799.1"/>
    <property type="molecule type" value="Genomic_DNA"/>
</dbReference>
<reference evidence="4 5" key="1">
    <citation type="submission" date="2018-06" db="EMBL/GenBank/DDBJ databases">
        <title>Complete Genome Sequence of Desulfobacter hydrogenophilus (DSM3380).</title>
        <authorList>
            <person name="Marietou A."/>
            <person name="Schreiber L."/>
            <person name="Marshall I."/>
            <person name="Jorgensen B."/>
        </authorList>
    </citation>
    <scope>NUCLEOTIDE SEQUENCE [LARGE SCALE GENOMIC DNA]</scope>
    <source>
        <strain evidence="4 5">DSM 3380</strain>
    </source>
</reference>
<sequence length="162" mass="18266">MTLNKILVAFDGSENSFNAVEYVGNIMKNYPISLILILYVERLPDKDLYRDDETWVSQCKKNEIEMTEKLSLAKQTLIKQGVSADVVTYQYFASCKSPFHDTDICTTGRSIGMDILRIREEGNYDTVVIGRRGVTKAEEFLFGSVSTKVVQSAADCTVWVVN</sequence>
<evidence type="ECO:0000313" key="3">
    <source>
        <dbReference type="EMBL" id="QBH12799.1"/>
    </source>
</evidence>
<organism evidence="4 5">
    <name type="scientific">Desulfobacter hydrogenophilus</name>
    <dbReference type="NCBI Taxonomy" id="2291"/>
    <lineage>
        <taxon>Bacteria</taxon>
        <taxon>Pseudomonadati</taxon>
        <taxon>Thermodesulfobacteriota</taxon>
        <taxon>Desulfobacteria</taxon>
        <taxon>Desulfobacterales</taxon>
        <taxon>Desulfobacteraceae</taxon>
        <taxon>Desulfobacter</taxon>
    </lineage>
</organism>
<dbReference type="RefSeq" id="WP_111954444.1">
    <property type="nucleotide sequence ID" value="NZ_CP036313.1"/>
</dbReference>
<dbReference type="CDD" id="cd00293">
    <property type="entry name" value="USP-like"/>
    <property type="match status" value="1"/>
</dbReference>
<evidence type="ECO:0000313" key="4">
    <source>
        <dbReference type="EMBL" id="RAM03036.1"/>
    </source>
</evidence>
<dbReference type="Gene3D" id="3.40.50.620">
    <property type="entry name" value="HUPs"/>
    <property type="match status" value="1"/>
</dbReference>
<comment type="similarity">
    <text evidence="1">Belongs to the universal stress protein A family.</text>
</comment>
<protein>
    <submittedName>
        <fullName evidence="4">Universal stress protein</fullName>
    </submittedName>
</protein>
<name>A0A328FFR7_9BACT</name>
<dbReference type="PANTHER" id="PTHR46268:SF6">
    <property type="entry name" value="UNIVERSAL STRESS PROTEIN UP12"/>
    <property type="match status" value="1"/>
</dbReference>
<reference evidence="3 6" key="2">
    <citation type="submission" date="2019-02" db="EMBL/GenBank/DDBJ databases">
        <title>Complete genome sequence of Desulfobacter hydrogenophilus AcRS1.</title>
        <authorList>
            <person name="Marietou A."/>
            <person name="Lund M.B."/>
            <person name="Marshall I.P.G."/>
            <person name="Schreiber L."/>
            <person name="Jorgensen B."/>
        </authorList>
    </citation>
    <scope>NUCLEOTIDE SEQUENCE [LARGE SCALE GENOMIC DNA]</scope>
    <source>
        <strain evidence="3 6">AcRS1</strain>
    </source>
</reference>
<proteinExistence type="inferred from homology"/>
<dbReference type="EMBL" id="QLNI01000008">
    <property type="protein sequence ID" value="RAM03036.1"/>
    <property type="molecule type" value="Genomic_DNA"/>
</dbReference>
<feature type="domain" description="UspA" evidence="2">
    <location>
        <begin position="4"/>
        <end position="161"/>
    </location>
</feature>
<keyword evidence="6" id="KW-1185">Reference proteome</keyword>
<dbReference type="PANTHER" id="PTHR46268">
    <property type="entry name" value="STRESS RESPONSE PROTEIN NHAX"/>
    <property type="match status" value="1"/>
</dbReference>
<dbReference type="InterPro" id="IPR006015">
    <property type="entry name" value="Universal_stress_UspA"/>
</dbReference>
<dbReference type="Proteomes" id="UP000293902">
    <property type="component" value="Chromosome"/>
</dbReference>
<evidence type="ECO:0000313" key="6">
    <source>
        <dbReference type="Proteomes" id="UP000293902"/>
    </source>
</evidence>
<dbReference type="PRINTS" id="PR01438">
    <property type="entry name" value="UNVRSLSTRESS"/>
</dbReference>
<evidence type="ECO:0000259" key="2">
    <source>
        <dbReference type="Pfam" id="PF00582"/>
    </source>
</evidence>
<dbReference type="InterPro" id="IPR006016">
    <property type="entry name" value="UspA"/>
</dbReference>
<evidence type="ECO:0000313" key="5">
    <source>
        <dbReference type="Proteomes" id="UP000248798"/>
    </source>
</evidence>
<dbReference type="SUPFAM" id="SSF52402">
    <property type="entry name" value="Adenine nucleotide alpha hydrolases-like"/>
    <property type="match status" value="1"/>
</dbReference>
<dbReference type="Proteomes" id="UP000248798">
    <property type="component" value="Unassembled WGS sequence"/>
</dbReference>